<dbReference type="Pfam" id="PF03279">
    <property type="entry name" value="Lip_A_acyltrans"/>
    <property type="match status" value="1"/>
</dbReference>
<dbReference type="CDD" id="cd07984">
    <property type="entry name" value="LPLAT_LABLAT-like"/>
    <property type="match status" value="1"/>
</dbReference>
<dbReference type="Proteomes" id="UP000052052">
    <property type="component" value="Unassembled WGS sequence"/>
</dbReference>
<keyword evidence="4 7" id="KW-0808">Transferase</keyword>
<keyword evidence="8" id="KW-1185">Reference proteome</keyword>
<gene>
    <name evidence="7" type="ORF">ABB29_04935</name>
</gene>
<organism evidence="7 8">
    <name type="scientific">Pseudoxanthomonas dokdonensis</name>
    <dbReference type="NCBI Taxonomy" id="344882"/>
    <lineage>
        <taxon>Bacteria</taxon>
        <taxon>Pseudomonadati</taxon>
        <taxon>Pseudomonadota</taxon>
        <taxon>Gammaproteobacteria</taxon>
        <taxon>Lysobacterales</taxon>
        <taxon>Lysobacteraceae</taxon>
        <taxon>Pseudoxanthomonas</taxon>
    </lineage>
</organism>
<dbReference type="GO" id="GO:0016746">
    <property type="term" value="F:acyltransferase activity"/>
    <property type="evidence" value="ECO:0007669"/>
    <property type="project" value="UniProtKB-KW"/>
</dbReference>
<evidence type="ECO:0000256" key="4">
    <source>
        <dbReference type="ARBA" id="ARBA00022679"/>
    </source>
</evidence>
<evidence type="ECO:0000256" key="2">
    <source>
        <dbReference type="ARBA" id="ARBA00022475"/>
    </source>
</evidence>
<dbReference type="InterPro" id="IPR004960">
    <property type="entry name" value="LipA_acyltrans"/>
</dbReference>
<dbReference type="STRING" id="344882.ABB29_04935"/>
<dbReference type="PANTHER" id="PTHR30606:SF10">
    <property type="entry name" value="PHOSPHATIDYLINOSITOL MANNOSIDE ACYLTRANSFERASE"/>
    <property type="match status" value="1"/>
</dbReference>
<dbReference type="EMBL" id="LDJL01000004">
    <property type="protein sequence ID" value="KRG71218.1"/>
    <property type="molecule type" value="Genomic_DNA"/>
</dbReference>
<evidence type="ECO:0000313" key="8">
    <source>
        <dbReference type="Proteomes" id="UP000052052"/>
    </source>
</evidence>
<keyword evidence="2" id="KW-1003">Cell membrane</keyword>
<dbReference type="AlphaFoldDB" id="A0A0R0CXH0"/>
<comment type="subcellular location">
    <subcellularLocation>
        <location evidence="1">Cell inner membrane</location>
    </subcellularLocation>
</comment>
<evidence type="ECO:0000313" key="7">
    <source>
        <dbReference type="EMBL" id="KRG71218.1"/>
    </source>
</evidence>
<comment type="caution">
    <text evidence="7">The sequence shown here is derived from an EMBL/GenBank/DDBJ whole genome shotgun (WGS) entry which is preliminary data.</text>
</comment>
<proteinExistence type="predicted"/>
<evidence type="ECO:0000256" key="3">
    <source>
        <dbReference type="ARBA" id="ARBA00022519"/>
    </source>
</evidence>
<evidence type="ECO:0000256" key="5">
    <source>
        <dbReference type="ARBA" id="ARBA00023136"/>
    </source>
</evidence>
<dbReference type="OrthoDB" id="9808633at2"/>
<dbReference type="PANTHER" id="PTHR30606">
    <property type="entry name" value="LIPID A BIOSYNTHESIS LAUROYL ACYLTRANSFERASE"/>
    <property type="match status" value="1"/>
</dbReference>
<keyword evidence="3" id="KW-0997">Cell inner membrane</keyword>
<evidence type="ECO:0000256" key="1">
    <source>
        <dbReference type="ARBA" id="ARBA00004533"/>
    </source>
</evidence>
<evidence type="ECO:0000256" key="6">
    <source>
        <dbReference type="ARBA" id="ARBA00023315"/>
    </source>
</evidence>
<keyword evidence="6 7" id="KW-0012">Acyltransferase</keyword>
<name>A0A0R0CXH0_9GAMM</name>
<dbReference type="PATRIC" id="fig|344882.3.peg.2320"/>
<protein>
    <submittedName>
        <fullName evidence="7">Acyltransferase</fullName>
    </submittedName>
</protein>
<keyword evidence="5" id="KW-0472">Membrane</keyword>
<dbReference type="GO" id="GO:0009247">
    <property type="term" value="P:glycolipid biosynthetic process"/>
    <property type="evidence" value="ECO:0007669"/>
    <property type="project" value="UniProtKB-ARBA"/>
</dbReference>
<dbReference type="GO" id="GO:0005886">
    <property type="term" value="C:plasma membrane"/>
    <property type="evidence" value="ECO:0007669"/>
    <property type="project" value="UniProtKB-SubCell"/>
</dbReference>
<reference evidence="7 8" key="1">
    <citation type="submission" date="2015-05" db="EMBL/GenBank/DDBJ databases">
        <title>Genome sequencing and analysis of members of genus Stenotrophomonas.</title>
        <authorList>
            <person name="Patil P.P."/>
            <person name="Midha S."/>
            <person name="Patil P.B."/>
        </authorList>
    </citation>
    <scope>NUCLEOTIDE SEQUENCE [LARGE SCALE GENOMIC DNA]</scope>
    <source>
        <strain evidence="7 8">DSM 21858</strain>
    </source>
</reference>
<sequence length="316" mass="35843">MGSSQGEHWAEISESTSVWGIHLLGAIHRWFGRWPFRLCVYPVVLFYWISNRRARASSLQYLRRLHAAEPRALPRAPGHWLSYRHLCVFAETLLDKILALSKRYPEQHIQVERDVMLARVAEGKGGVIITAHIGCLELCQALADRVPGFRLTALVHTVHAERFNQVLQRCDPEGKVTLLQVTELGPAQAIMLGERVAAGEFIAIAGDRVPLRGGRNTWARFLGHRAPFPIGPYVLASTLGCPMYTMACLHRGDGYHVRFDPFLDKLKLPRADREQALAGYAQAFADWLQQQVAQAPLDWFNFFPFWDQVSDDRSNH</sequence>
<accession>A0A0R0CXH0</accession>